<protein>
    <recommendedName>
        <fullName evidence="4">Glycosyltransferase family 25 protein</fullName>
    </recommendedName>
</protein>
<dbReference type="AlphaFoldDB" id="A0A9P1GZH3"/>
<evidence type="ECO:0000313" key="2">
    <source>
        <dbReference type="EMBL" id="CAI4212677.1"/>
    </source>
</evidence>
<dbReference type="EMBL" id="CALLCH030000005">
    <property type="protein sequence ID" value="CAI4212677.1"/>
    <property type="molecule type" value="Genomic_DNA"/>
</dbReference>
<sequence length="342" mass="37804">MLTTNFRPSRLAITISATVFVVIFLGVFNYMAETPFVDISIRRPGASRQPDTHALPVNASSRTAALSVAAAGNATLGFSKILMINMEQRWDKLDAATIQAYVSGLQIDMFKAVDGKREITDMGSVGMPPASGGNLSGGQRPAIAPTQTYIWTDMIMNRSPPILILEADASWDANLRSIMSLANENFIQYLGEIKSKPQSSPVYQAQGIVPSEERPIQWDPRDPWLSEHWDIISVGHCNDQPSWYGEFPDRAYKDKWASTPGDLFTIPAGSSRWSYAPNIGMDKGADSDILQVDKGSEEGAERDMSGWDAVHKRKSAWVVSPKFAGMKFKQWALDISYSRIFS</sequence>
<comment type="caution">
    <text evidence="2">The sequence shown here is derived from an EMBL/GenBank/DDBJ whole genome shotgun (WGS) entry which is preliminary data.</text>
</comment>
<dbReference type="Proteomes" id="UP000838763">
    <property type="component" value="Unassembled WGS sequence"/>
</dbReference>
<evidence type="ECO:0000313" key="3">
    <source>
        <dbReference type="Proteomes" id="UP000838763"/>
    </source>
</evidence>
<reference evidence="2" key="1">
    <citation type="submission" date="2022-11" db="EMBL/GenBank/DDBJ databases">
        <authorList>
            <person name="Scott C."/>
            <person name="Bruce N."/>
        </authorList>
    </citation>
    <scope>NUCLEOTIDE SEQUENCE</scope>
</reference>
<name>A0A9P1GZH3_9PEZI</name>
<evidence type="ECO:0008006" key="4">
    <source>
        <dbReference type="Google" id="ProtNLM"/>
    </source>
</evidence>
<evidence type="ECO:0000256" key="1">
    <source>
        <dbReference type="SAM" id="Phobius"/>
    </source>
</evidence>
<keyword evidence="1" id="KW-0472">Membrane</keyword>
<gene>
    <name evidence="2" type="ORF">PPNO1_LOCUS2430</name>
</gene>
<feature type="transmembrane region" description="Helical" evidence="1">
    <location>
        <begin position="12"/>
        <end position="32"/>
    </location>
</feature>
<accession>A0A9P1GZH3</accession>
<organism evidence="2 3">
    <name type="scientific">Parascedosporium putredinis</name>
    <dbReference type="NCBI Taxonomy" id="1442378"/>
    <lineage>
        <taxon>Eukaryota</taxon>
        <taxon>Fungi</taxon>
        <taxon>Dikarya</taxon>
        <taxon>Ascomycota</taxon>
        <taxon>Pezizomycotina</taxon>
        <taxon>Sordariomycetes</taxon>
        <taxon>Hypocreomycetidae</taxon>
        <taxon>Microascales</taxon>
        <taxon>Microascaceae</taxon>
        <taxon>Parascedosporium</taxon>
    </lineage>
</organism>
<dbReference type="OrthoDB" id="47375at2759"/>
<keyword evidence="1" id="KW-0812">Transmembrane</keyword>
<keyword evidence="1" id="KW-1133">Transmembrane helix</keyword>
<keyword evidence="3" id="KW-1185">Reference proteome</keyword>
<proteinExistence type="predicted"/>